<evidence type="ECO:0000256" key="1">
    <source>
        <dbReference type="ARBA" id="ARBA00006854"/>
    </source>
</evidence>
<feature type="region of interest" description="Disordered" evidence="2">
    <location>
        <begin position="1"/>
        <end position="600"/>
    </location>
</feature>
<feature type="compositionally biased region" description="Polar residues" evidence="2">
    <location>
        <begin position="633"/>
        <end position="642"/>
    </location>
</feature>
<feature type="compositionally biased region" description="Acidic residues" evidence="2">
    <location>
        <begin position="530"/>
        <end position="551"/>
    </location>
</feature>
<dbReference type="GeneID" id="19147332"/>
<dbReference type="InterPro" id="IPR039874">
    <property type="entry name" value="WAPL"/>
</dbReference>
<dbReference type="STRING" id="930089.W6YKD1"/>
<dbReference type="PANTHER" id="PTHR22100:SF13">
    <property type="entry name" value="WINGS APART-LIKE PROTEIN HOMOLOG"/>
    <property type="match status" value="1"/>
</dbReference>
<dbReference type="Proteomes" id="UP000053841">
    <property type="component" value="Unassembled WGS sequence"/>
</dbReference>
<evidence type="ECO:0000313" key="5">
    <source>
        <dbReference type="Proteomes" id="UP000053841"/>
    </source>
</evidence>
<feature type="compositionally biased region" description="Basic and acidic residues" evidence="2">
    <location>
        <begin position="505"/>
        <end position="522"/>
    </location>
</feature>
<dbReference type="OrthoDB" id="78088at2759"/>
<dbReference type="eggNOG" id="ENOG502RZXD">
    <property type="taxonomic scope" value="Eukaryota"/>
</dbReference>
<sequence length="1110" mass="119816">MATAMFSDFTSSDRRKKVVYGKSSRLSAVPPPAPDASDDAPPSPDRPRKQSVASNGALEGIGGTTKSADSLGNSLGNPRAKTDNVDIFDVPDDDEFVARPKPIKKLAVKSRAPEKIQTGPVVQSENSRESKKLAKPIETLRKPEAAKPDAAPKKTQKPAQLPKPPRAPPPSSTNPAAPRILRAKTPQPSELPKSTVKNGGLAQPTVGKAKAVSQATASVPSDAVKAQSNGKLSTALPTKKLAVKPTAKPKQDLSVFDVPSSGDEAPATVKKAPRQIQAAKKKEPAKIPPPAFEVNQKQDSESDDSSESRKRKRGGSVSSTATVAKSTSRKKAESFVPPRSRKSQKKEGHDSPGYTPQAQTNASTARKNQSAMVQSTASMANKARRTNQRTVPVLGPPKTIKGQSSPAMLSSMLPNRQPAKPSPIAEAPSASELDDQTMYDIPDPLTTPVRAPKNSVAGSTTPRQRTLFGGLLGDCSPSGTPMPSISSLQLTDKKPKSLIGSLSRSKSDITHSAEARKTRLIDTLKPVESSSDEEEDESSSEGTSELEEGQDEAPVTQRPARASVNARPAANSASDDMDVDVQANGESQTSQGTSGYGMRPKLTYAMSRSYLREANPEDDLLINMDLDDDFGAHSQSRDSVSVSEDEPDAASQAQAHHELKSRGRNYVFQQEAQSMIDDISSSTSSSIRRSAMMELCTKMANETFCSQLLDSPLAHQFFRNISVGGEIIFDFAVAVVIVLILRTKPSYTVLDQVHDSGILGNLTKLLGKDADIQKIARDRKTNLSKIARDAVMSLRGLVQQCSLWSPTTTNKVTPQLVSMKAVELLVIGLRKAGNIDVLLDQQTVSQLVEIATTSDQRLKNKEGGSEDEAILLMVLSMLESVSATRQKQATWPTTVLERIAGFMPRFLHTDAAASTMLAVKLCMNLTNNKPKACQSFSAKTFVQPLILSIIERFQSLNSGAASEKRTETLENLILSLGATINLAEFSDEMRLNTDNDDEQSIQVLVKIFLEGLERASQAKSVEESHSGVAIGYLAVLLGNLCLNDSMRSKIQMLLPDKQLNVLIESIKEFVRVHEHVDKRTEEFEGQEGQEALQTYTARLMLVVERLARAA</sequence>
<evidence type="ECO:0000259" key="3">
    <source>
        <dbReference type="Pfam" id="PF07814"/>
    </source>
</evidence>
<evidence type="ECO:0000313" key="4">
    <source>
        <dbReference type="EMBL" id="EUC38115.1"/>
    </source>
</evidence>
<feature type="compositionally biased region" description="Polar residues" evidence="2">
    <location>
        <begin position="64"/>
        <end position="76"/>
    </location>
</feature>
<dbReference type="KEGG" id="bze:COCCADRAFT_32803"/>
<feature type="compositionally biased region" description="Polar residues" evidence="2">
    <location>
        <begin position="401"/>
        <end position="414"/>
    </location>
</feature>
<dbReference type="AlphaFoldDB" id="W6YKD1"/>
<feature type="compositionally biased region" description="Basic and acidic residues" evidence="2">
    <location>
        <begin position="138"/>
        <end position="152"/>
    </location>
</feature>
<feature type="compositionally biased region" description="Polar residues" evidence="2">
    <location>
        <begin position="226"/>
        <end position="236"/>
    </location>
</feature>
<organism evidence="4 5">
    <name type="scientific">Cochliobolus carbonum (strain 26-R-13)</name>
    <name type="common">Maize leaf spot fungus</name>
    <name type="synonym">Bipolaris zeicola</name>
    <dbReference type="NCBI Taxonomy" id="930089"/>
    <lineage>
        <taxon>Eukaryota</taxon>
        <taxon>Fungi</taxon>
        <taxon>Dikarya</taxon>
        <taxon>Ascomycota</taxon>
        <taxon>Pezizomycotina</taxon>
        <taxon>Dothideomycetes</taxon>
        <taxon>Pleosporomycetidae</taxon>
        <taxon>Pleosporales</taxon>
        <taxon>Pleosporineae</taxon>
        <taxon>Pleosporaceae</taxon>
        <taxon>Bipolaris</taxon>
    </lineage>
</organism>
<feature type="compositionally biased region" description="Polar residues" evidence="2">
    <location>
        <begin position="584"/>
        <end position="593"/>
    </location>
</feature>
<feature type="compositionally biased region" description="Pro residues" evidence="2">
    <location>
        <begin position="161"/>
        <end position="172"/>
    </location>
</feature>
<evidence type="ECO:0000256" key="2">
    <source>
        <dbReference type="SAM" id="MobiDB-lite"/>
    </source>
</evidence>
<dbReference type="InterPro" id="IPR022771">
    <property type="entry name" value="WAPL_C"/>
</dbReference>
<protein>
    <recommendedName>
        <fullName evidence="3">Wings apart-like protein C-terminal domain-containing protein</fullName>
    </recommendedName>
</protein>
<feature type="compositionally biased region" description="Low complexity" evidence="2">
    <location>
        <begin position="315"/>
        <end position="326"/>
    </location>
</feature>
<dbReference type="Pfam" id="PF07814">
    <property type="entry name" value="WAPL"/>
    <property type="match status" value="1"/>
</dbReference>
<feature type="domain" description="Wings apart-like protein C-terminal" evidence="3">
    <location>
        <begin position="654"/>
        <end position="988"/>
    </location>
</feature>
<keyword evidence="5" id="KW-1185">Reference proteome</keyword>
<dbReference type="HOGENOM" id="CLU_281994_0_0_1"/>
<accession>W6YKD1</accession>
<gene>
    <name evidence="4" type="ORF">COCCADRAFT_32803</name>
</gene>
<dbReference type="RefSeq" id="XP_007707607.1">
    <property type="nucleotide sequence ID" value="XM_007709417.1"/>
</dbReference>
<dbReference type="EMBL" id="KI964545">
    <property type="protein sequence ID" value="EUC38115.1"/>
    <property type="molecule type" value="Genomic_DNA"/>
</dbReference>
<dbReference type="PANTHER" id="PTHR22100">
    <property type="entry name" value="WINGS APART-LIKE PROTEIN HOMOLOG"/>
    <property type="match status" value="1"/>
</dbReference>
<feature type="compositionally biased region" description="Polar residues" evidence="2">
    <location>
        <begin position="477"/>
        <end position="490"/>
    </location>
</feature>
<name>W6YKD1_COCC2</name>
<feature type="region of interest" description="Disordered" evidence="2">
    <location>
        <begin position="631"/>
        <end position="662"/>
    </location>
</feature>
<dbReference type="InterPro" id="IPR011989">
    <property type="entry name" value="ARM-like"/>
</dbReference>
<proteinExistence type="inferred from homology"/>
<dbReference type="Gene3D" id="1.25.10.10">
    <property type="entry name" value="Leucine-rich Repeat Variant"/>
    <property type="match status" value="1"/>
</dbReference>
<reference evidence="4 5" key="1">
    <citation type="journal article" date="2013" name="PLoS Genet.">
        <title>Comparative genome structure, secondary metabolite, and effector coding capacity across Cochliobolus pathogens.</title>
        <authorList>
            <person name="Condon B.J."/>
            <person name="Leng Y."/>
            <person name="Wu D."/>
            <person name="Bushley K.E."/>
            <person name="Ohm R.A."/>
            <person name="Otillar R."/>
            <person name="Martin J."/>
            <person name="Schackwitz W."/>
            <person name="Grimwood J."/>
            <person name="MohdZainudin N."/>
            <person name="Xue C."/>
            <person name="Wang R."/>
            <person name="Manning V.A."/>
            <person name="Dhillon B."/>
            <person name="Tu Z.J."/>
            <person name="Steffenson B.J."/>
            <person name="Salamov A."/>
            <person name="Sun H."/>
            <person name="Lowry S."/>
            <person name="LaButti K."/>
            <person name="Han J."/>
            <person name="Copeland A."/>
            <person name="Lindquist E."/>
            <person name="Barry K."/>
            <person name="Schmutz J."/>
            <person name="Baker S.E."/>
            <person name="Ciuffetti L.M."/>
            <person name="Grigoriev I.V."/>
            <person name="Zhong S."/>
            <person name="Turgeon B.G."/>
        </authorList>
    </citation>
    <scope>NUCLEOTIDE SEQUENCE [LARGE SCALE GENOMIC DNA]</scope>
    <source>
        <strain evidence="4 5">26-R-13</strain>
    </source>
</reference>
<comment type="similarity">
    <text evidence="1">Belongs to the WAPL family.</text>
</comment>
<feature type="compositionally biased region" description="Polar residues" evidence="2">
    <location>
        <begin position="354"/>
        <end position="379"/>
    </location>
</feature>